<evidence type="ECO:0000256" key="2">
    <source>
        <dbReference type="ARBA" id="ARBA00023098"/>
    </source>
</evidence>
<evidence type="ECO:0000259" key="3">
    <source>
        <dbReference type="PROSITE" id="PS51635"/>
    </source>
</evidence>
<dbReference type="SUPFAM" id="SSF52151">
    <property type="entry name" value="FabD/lysophospholipase-like"/>
    <property type="match status" value="1"/>
</dbReference>
<reference evidence="4" key="1">
    <citation type="submission" date="2019-08" db="EMBL/GenBank/DDBJ databases">
        <authorList>
            <person name="Kucharzyk K."/>
            <person name="Murdoch R.W."/>
            <person name="Higgins S."/>
            <person name="Loffler F."/>
        </authorList>
    </citation>
    <scope>NUCLEOTIDE SEQUENCE</scope>
</reference>
<dbReference type="InterPro" id="IPR002641">
    <property type="entry name" value="PNPLA_dom"/>
</dbReference>
<comment type="caution">
    <text evidence="4">The sequence shown here is derived from an EMBL/GenBank/DDBJ whole genome shotgun (WGS) entry which is preliminary data.</text>
</comment>
<dbReference type="Gene3D" id="3.40.1090.10">
    <property type="entry name" value="Cytosolic phospholipase A2 catalytic domain"/>
    <property type="match status" value="1"/>
</dbReference>
<dbReference type="GO" id="GO:0006629">
    <property type="term" value="P:lipid metabolic process"/>
    <property type="evidence" value="ECO:0007669"/>
    <property type="project" value="UniProtKB-KW"/>
</dbReference>
<dbReference type="EMBL" id="VSSQ01002965">
    <property type="protein sequence ID" value="MPM18349.1"/>
    <property type="molecule type" value="Genomic_DNA"/>
</dbReference>
<organism evidence="4">
    <name type="scientific">bioreactor metagenome</name>
    <dbReference type="NCBI Taxonomy" id="1076179"/>
    <lineage>
        <taxon>unclassified sequences</taxon>
        <taxon>metagenomes</taxon>
        <taxon>ecological metagenomes</taxon>
    </lineage>
</organism>
<name>A0A644XQC4_9ZZZZ</name>
<accession>A0A644XQC4</accession>
<gene>
    <name evidence="4" type="ORF">SDC9_64758</name>
</gene>
<protein>
    <recommendedName>
        <fullName evidence="3">PNPLA domain-containing protein</fullName>
    </recommendedName>
</protein>
<dbReference type="PROSITE" id="PS51635">
    <property type="entry name" value="PNPLA"/>
    <property type="match status" value="1"/>
</dbReference>
<dbReference type="GO" id="GO:0047372">
    <property type="term" value="F:monoacylglycerol lipase activity"/>
    <property type="evidence" value="ECO:0007669"/>
    <property type="project" value="TreeGrafter"/>
</dbReference>
<dbReference type="PANTHER" id="PTHR32176">
    <property type="entry name" value="XYLOSE ISOMERASE"/>
    <property type="match status" value="1"/>
</dbReference>
<dbReference type="GO" id="GO:0004620">
    <property type="term" value="F:phospholipase activity"/>
    <property type="evidence" value="ECO:0007669"/>
    <property type="project" value="TreeGrafter"/>
</dbReference>
<evidence type="ECO:0000313" key="4">
    <source>
        <dbReference type="EMBL" id="MPM18349.1"/>
    </source>
</evidence>
<feature type="domain" description="PNPLA" evidence="3">
    <location>
        <begin position="5"/>
        <end position="195"/>
    </location>
</feature>
<dbReference type="PANTHER" id="PTHR32176:SF92">
    <property type="entry name" value="XYLOSE ISOMERASE"/>
    <property type="match status" value="1"/>
</dbReference>
<evidence type="ECO:0000256" key="1">
    <source>
        <dbReference type="ARBA" id="ARBA00010240"/>
    </source>
</evidence>
<dbReference type="Pfam" id="PF01734">
    <property type="entry name" value="Patatin"/>
    <property type="match status" value="1"/>
</dbReference>
<dbReference type="AlphaFoldDB" id="A0A644XQC4"/>
<sequence length="321" mass="34765">MIRVLSVDGGGIRGIIPATFLVEFEKRTGKATCELFDLIAGTSTGGLLAAGLTLPDESGRPKYTAQQMLDAYFDDGGSIFHKNLLRRIVTLGGLIGPKYSGRPLEKTLVNYLGDARLHEVLTELLIPAYDMASSTPWFFKTSHAKQTRTLAGNPLLIQVVRATTAAPTYFPPLTMEGHCMIDGGVFAGNPALCAYAQARNVHPDETEFLVVSLGTGQEPHNLPCSKIRGWGVAGWVAPINTVMLNASSATVNYQMRALVGGKNYTRFQVQLDDSTAAMDDASLSNMLRLKEIADQAVMQHSEKIDTLCQTLLQENSCRSPS</sequence>
<keyword evidence="2" id="KW-0443">Lipid metabolism</keyword>
<proteinExistence type="inferred from homology"/>
<dbReference type="InterPro" id="IPR016035">
    <property type="entry name" value="Acyl_Trfase/lysoPLipase"/>
</dbReference>
<comment type="similarity">
    <text evidence="1">Belongs to the patatin family.</text>
</comment>